<reference evidence="11" key="1">
    <citation type="journal article" date="2019" name="Sci. Rep.">
        <title>Draft genome of Tanacetum cinerariifolium, the natural source of mosquito coil.</title>
        <authorList>
            <person name="Yamashiro T."/>
            <person name="Shiraishi A."/>
            <person name="Satake H."/>
            <person name="Nakayama K."/>
        </authorList>
    </citation>
    <scope>NUCLEOTIDE SEQUENCE</scope>
</reference>
<protein>
    <recommendedName>
        <fullName evidence="2">H(+)-exporting diphosphatase</fullName>
        <ecNumber evidence="2">7.1.3.1</ecNumber>
    </recommendedName>
</protein>
<comment type="subcellular location">
    <subcellularLocation>
        <location evidence="1">Endomembrane system</location>
        <topology evidence="1">Multi-pass membrane protein</topology>
    </subcellularLocation>
</comment>
<keyword evidence="3" id="KW-0813">Transport</keyword>
<evidence type="ECO:0000256" key="7">
    <source>
        <dbReference type="ARBA" id="ARBA00022989"/>
    </source>
</evidence>
<dbReference type="AlphaFoldDB" id="A0A699UA89"/>
<feature type="transmembrane region" description="Helical" evidence="10">
    <location>
        <begin position="100"/>
        <end position="126"/>
    </location>
</feature>
<keyword evidence="5" id="KW-0460">Magnesium</keyword>
<keyword evidence="7 10" id="KW-1133">Transmembrane helix</keyword>
<keyword evidence="4 10" id="KW-0812">Transmembrane</keyword>
<dbReference type="GO" id="GO:0009678">
    <property type="term" value="F:diphosphate hydrolysis-driven proton transmembrane transporter activity"/>
    <property type="evidence" value="ECO:0007669"/>
    <property type="project" value="UniProtKB-EC"/>
</dbReference>
<evidence type="ECO:0000256" key="9">
    <source>
        <dbReference type="ARBA" id="ARBA00023136"/>
    </source>
</evidence>
<evidence type="ECO:0000256" key="10">
    <source>
        <dbReference type="SAM" id="Phobius"/>
    </source>
</evidence>
<proteinExistence type="predicted"/>
<keyword evidence="8" id="KW-0406">Ion transport</keyword>
<evidence type="ECO:0000256" key="6">
    <source>
        <dbReference type="ARBA" id="ARBA00022967"/>
    </source>
</evidence>
<dbReference type="EMBL" id="BKCJ011317822">
    <property type="protein sequence ID" value="GFD19852.1"/>
    <property type="molecule type" value="Genomic_DNA"/>
</dbReference>
<evidence type="ECO:0000256" key="1">
    <source>
        <dbReference type="ARBA" id="ARBA00004127"/>
    </source>
</evidence>
<organism evidence="11">
    <name type="scientific">Tanacetum cinerariifolium</name>
    <name type="common">Dalmatian daisy</name>
    <name type="synonym">Chrysanthemum cinerariifolium</name>
    <dbReference type="NCBI Taxonomy" id="118510"/>
    <lineage>
        <taxon>Eukaryota</taxon>
        <taxon>Viridiplantae</taxon>
        <taxon>Streptophyta</taxon>
        <taxon>Embryophyta</taxon>
        <taxon>Tracheophyta</taxon>
        <taxon>Spermatophyta</taxon>
        <taxon>Magnoliopsida</taxon>
        <taxon>eudicotyledons</taxon>
        <taxon>Gunneridae</taxon>
        <taxon>Pentapetalae</taxon>
        <taxon>asterids</taxon>
        <taxon>campanulids</taxon>
        <taxon>Asterales</taxon>
        <taxon>Asteraceae</taxon>
        <taxon>Asteroideae</taxon>
        <taxon>Anthemideae</taxon>
        <taxon>Anthemidinae</taxon>
        <taxon>Tanacetum</taxon>
    </lineage>
</organism>
<feature type="transmembrane region" description="Helical" evidence="10">
    <location>
        <begin position="28"/>
        <end position="46"/>
    </location>
</feature>
<evidence type="ECO:0000313" key="11">
    <source>
        <dbReference type="EMBL" id="GFD19852.1"/>
    </source>
</evidence>
<dbReference type="EC" id="7.1.3.1" evidence="2"/>
<evidence type="ECO:0000256" key="8">
    <source>
        <dbReference type="ARBA" id="ARBA00023065"/>
    </source>
</evidence>
<dbReference type="InterPro" id="IPR004131">
    <property type="entry name" value="PPase-energised_H-pump"/>
</dbReference>
<evidence type="ECO:0000256" key="5">
    <source>
        <dbReference type="ARBA" id="ARBA00022842"/>
    </source>
</evidence>
<name>A0A699UA89_TANCI</name>
<comment type="caution">
    <text evidence="11">The sequence shown here is derived from an EMBL/GenBank/DDBJ whole genome shotgun (WGS) entry which is preliminary data.</text>
</comment>
<evidence type="ECO:0000256" key="2">
    <source>
        <dbReference type="ARBA" id="ARBA00013242"/>
    </source>
</evidence>
<accession>A0A699UA89</accession>
<dbReference type="GO" id="GO:0012505">
    <property type="term" value="C:endomembrane system"/>
    <property type="evidence" value="ECO:0007669"/>
    <property type="project" value="UniProtKB-SubCell"/>
</dbReference>
<keyword evidence="9 10" id="KW-0472">Membrane</keyword>
<gene>
    <name evidence="11" type="ORF">Tci_891821</name>
</gene>
<dbReference type="GO" id="GO:0004427">
    <property type="term" value="F:inorganic diphosphate phosphatase activity"/>
    <property type="evidence" value="ECO:0007669"/>
    <property type="project" value="InterPro"/>
</dbReference>
<sequence>MAGMSHRIRERTDALDAAGNTTAAVGKGFAIGSAALVSLALLAMTMKSVGSAALKMVEEVRRQFNTIPGLMEGTAKPDYATCVKISTDASIKEMIPPGALVMLTPLIVGIFFGVETLSGVLAGSLVSGVHVMP</sequence>
<evidence type="ECO:0000256" key="4">
    <source>
        <dbReference type="ARBA" id="ARBA00022692"/>
    </source>
</evidence>
<dbReference type="GO" id="GO:0016020">
    <property type="term" value="C:membrane"/>
    <property type="evidence" value="ECO:0007669"/>
    <property type="project" value="InterPro"/>
</dbReference>
<dbReference type="PANTHER" id="PTHR31998">
    <property type="entry name" value="K(+)-INSENSITIVE PYROPHOSPHATE-ENERGIZED PROTON PUMP"/>
    <property type="match status" value="1"/>
</dbReference>
<evidence type="ECO:0000256" key="3">
    <source>
        <dbReference type="ARBA" id="ARBA00022448"/>
    </source>
</evidence>
<dbReference type="Pfam" id="PF03030">
    <property type="entry name" value="H_PPase"/>
    <property type="match status" value="1"/>
</dbReference>
<keyword evidence="6" id="KW-1278">Translocase</keyword>